<comment type="catalytic activity">
    <reaction evidence="4">
        <text>[glutaredoxin]-dithiol + arsenate + glutathione + H(+) = glutathionyl-S-S-[glutaredoxin] + arsenite + H2O</text>
        <dbReference type="Rhea" id="RHEA:22016"/>
        <dbReference type="Rhea" id="RHEA-COMP:10729"/>
        <dbReference type="Rhea" id="RHEA-COMP:17668"/>
        <dbReference type="ChEBI" id="CHEBI:15377"/>
        <dbReference type="ChEBI" id="CHEBI:15378"/>
        <dbReference type="ChEBI" id="CHEBI:29242"/>
        <dbReference type="ChEBI" id="CHEBI:29950"/>
        <dbReference type="ChEBI" id="CHEBI:48597"/>
        <dbReference type="ChEBI" id="CHEBI:57925"/>
        <dbReference type="ChEBI" id="CHEBI:146199"/>
        <dbReference type="EC" id="1.20.4.1"/>
    </reaction>
</comment>
<evidence type="ECO:0000256" key="2">
    <source>
        <dbReference type="ARBA" id="ARBA00023002"/>
    </source>
</evidence>
<dbReference type="Proteomes" id="UP000245293">
    <property type="component" value="Unassembled WGS sequence"/>
</dbReference>
<accession>A0A2V1P1N2</accession>
<evidence type="ECO:0000313" key="5">
    <source>
        <dbReference type="EMBL" id="PWG16246.1"/>
    </source>
</evidence>
<keyword evidence="2 4" id="KW-0560">Oxidoreductase</keyword>
<evidence type="ECO:0000256" key="3">
    <source>
        <dbReference type="PROSITE-ProRule" id="PRU01282"/>
    </source>
</evidence>
<dbReference type="OrthoDB" id="9790554at2"/>
<comment type="caution">
    <text evidence="5">The sequence shown here is derived from an EMBL/GenBank/DDBJ whole genome shotgun (WGS) entry which is preliminary data.</text>
</comment>
<dbReference type="GO" id="GO:0008794">
    <property type="term" value="F:arsenate reductase (glutaredoxin) activity"/>
    <property type="evidence" value="ECO:0007669"/>
    <property type="project" value="UniProtKB-UniRule"/>
</dbReference>
<proteinExistence type="inferred from homology"/>
<dbReference type="PANTHER" id="PTHR30041">
    <property type="entry name" value="ARSENATE REDUCTASE"/>
    <property type="match status" value="1"/>
</dbReference>
<dbReference type="InterPro" id="IPR006659">
    <property type="entry name" value="Arsenate_reductase"/>
</dbReference>
<dbReference type="EMBL" id="QETF01000016">
    <property type="protein sequence ID" value="PWG16246.1"/>
    <property type="molecule type" value="Genomic_DNA"/>
</dbReference>
<gene>
    <name evidence="5" type="primary">arsC</name>
    <name evidence="5" type="ORF">DFK10_12975</name>
</gene>
<dbReference type="InterPro" id="IPR036249">
    <property type="entry name" value="Thioredoxin-like_sf"/>
</dbReference>
<dbReference type="RefSeq" id="WP_109389465.1">
    <property type="nucleotide sequence ID" value="NZ_QETF01000016.1"/>
</dbReference>
<dbReference type="EC" id="1.20.4.1" evidence="4"/>
<name>A0A2V1P1N2_9RHOB</name>
<evidence type="ECO:0000256" key="4">
    <source>
        <dbReference type="RuleBase" id="RU362029"/>
    </source>
</evidence>
<dbReference type="AlphaFoldDB" id="A0A2V1P1N2"/>
<evidence type="ECO:0000313" key="6">
    <source>
        <dbReference type="Proteomes" id="UP000245293"/>
    </source>
</evidence>
<dbReference type="Pfam" id="PF03960">
    <property type="entry name" value="ArsC"/>
    <property type="match status" value="1"/>
</dbReference>
<keyword evidence="6" id="KW-1185">Reference proteome</keyword>
<comment type="similarity">
    <text evidence="1 3 4">Belongs to the ArsC family.</text>
</comment>
<dbReference type="PROSITE" id="PS51353">
    <property type="entry name" value="ARSC"/>
    <property type="match status" value="1"/>
</dbReference>
<protein>
    <recommendedName>
        <fullName evidence="4">Arsenate reductase</fullName>
        <ecNumber evidence="4">1.20.4.1</ecNumber>
    </recommendedName>
</protein>
<dbReference type="PANTHER" id="PTHR30041:SF4">
    <property type="entry name" value="ARSENATE REDUCTASE"/>
    <property type="match status" value="1"/>
</dbReference>
<dbReference type="InterPro" id="IPR006660">
    <property type="entry name" value="Arsenate_reductase-like"/>
</dbReference>
<dbReference type="CDD" id="cd03034">
    <property type="entry name" value="ArsC_ArsC"/>
    <property type="match status" value="1"/>
</dbReference>
<dbReference type="Gene3D" id="3.40.30.10">
    <property type="entry name" value="Glutaredoxin"/>
    <property type="match status" value="1"/>
</dbReference>
<reference evidence="6" key="1">
    <citation type="submission" date="2018-05" db="EMBL/GenBank/DDBJ databases">
        <authorList>
            <person name="Du Z."/>
            <person name="Wang X."/>
        </authorList>
    </citation>
    <scope>NUCLEOTIDE SEQUENCE [LARGE SCALE GENOMIC DNA]</scope>
    <source>
        <strain evidence="6">WDS4C29</strain>
    </source>
</reference>
<dbReference type="SUPFAM" id="SSF52833">
    <property type="entry name" value="Thioredoxin-like"/>
    <property type="match status" value="1"/>
</dbReference>
<sequence length="116" mass="12707">MILWHNPRCSKSRQALTLLQENGVDPTVRLYLKDTPSVTEIEEVRRALGLPALGMMRRGEKLFKELGLADADDAALVEAMAAHPILIERPIAITPAGARIGRPPEEVLVLLGDSCQ</sequence>
<evidence type="ECO:0000256" key="1">
    <source>
        <dbReference type="ARBA" id="ARBA00007198"/>
    </source>
</evidence>
<organism evidence="5 6">
    <name type="scientific">Salibaculum griseiflavum</name>
    <dbReference type="NCBI Taxonomy" id="1914409"/>
    <lineage>
        <taxon>Bacteria</taxon>
        <taxon>Pseudomonadati</taxon>
        <taxon>Pseudomonadota</taxon>
        <taxon>Alphaproteobacteria</taxon>
        <taxon>Rhodobacterales</taxon>
        <taxon>Roseobacteraceae</taxon>
        <taxon>Salibaculum</taxon>
    </lineage>
</organism>
<dbReference type="NCBIfam" id="TIGR00014">
    <property type="entry name" value="arsC"/>
    <property type="match status" value="1"/>
</dbReference>